<dbReference type="EMBL" id="VYKL01000019">
    <property type="protein sequence ID" value="KAA9023602.1"/>
    <property type="molecule type" value="Genomic_DNA"/>
</dbReference>
<keyword evidence="3" id="KW-1185">Reference proteome</keyword>
<comment type="caution">
    <text evidence="2">The sequence shown here is derived from an EMBL/GenBank/DDBJ whole genome shotgun (WGS) entry which is preliminary data.</text>
</comment>
<reference evidence="2 3" key="1">
    <citation type="submission" date="2019-09" db="EMBL/GenBank/DDBJ databases">
        <title>Whole genome sequences of isolates from the Mars Exploration Rovers.</title>
        <authorList>
            <person name="Seuylemezian A."/>
            <person name="Vaishampayan P."/>
        </authorList>
    </citation>
    <scope>NUCLEOTIDE SEQUENCE [LARGE SCALE GENOMIC DNA]</scope>
    <source>
        <strain evidence="2 3">MER_TA_151</strain>
    </source>
</reference>
<organism evidence="2 3">
    <name type="scientific">Niallia endozanthoxylica</name>
    <dbReference type="NCBI Taxonomy" id="2036016"/>
    <lineage>
        <taxon>Bacteria</taxon>
        <taxon>Bacillati</taxon>
        <taxon>Bacillota</taxon>
        <taxon>Bacilli</taxon>
        <taxon>Bacillales</taxon>
        <taxon>Bacillaceae</taxon>
        <taxon>Niallia</taxon>
    </lineage>
</organism>
<dbReference type="AlphaFoldDB" id="A0A5J5HRZ5"/>
<evidence type="ECO:0000313" key="3">
    <source>
        <dbReference type="Proteomes" id="UP000326671"/>
    </source>
</evidence>
<gene>
    <name evidence="2" type="ORF">F4V44_13145</name>
</gene>
<dbReference type="Proteomes" id="UP000326671">
    <property type="component" value="Unassembled WGS sequence"/>
</dbReference>
<name>A0A5J5HRZ5_9BACI</name>
<accession>A0A5J5HRZ5</accession>
<sequence>MSDWNEQSAPNNNLTPSSIRSSKLVGNNKQNHEFSEELSDSGVRDKVINWQRNKRKSGNS</sequence>
<evidence type="ECO:0000313" key="2">
    <source>
        <dbReference type="EMBL" id="KAA9023602.1"/>
    </source>
</evidence>
<proteinExistence type="predicted"/>
<feature type="region of interest" description="Disordered" evidence="1">
    <location>
        <begin position="1"/>
        <end position="60"/>
    </location>
</feature>
<protein>
    <submittedName>
        <fullName evidence="2">Uncharacterized protein</fullName>
    </submittedName>
</protein>
<dbReference type="OrthoDB" id="2917064at2"/>
<feature type="compositionally biased region" description="Polar residues" evidence="1">
    <location>
        <begin position="1"/>
        <end position="29"/>
    </location>
</feature>
<evidence type="ECO:0000256" key="1">
    <source>
        <dbReference type="SAM" id="MobiDB-lite"/>
    </source>
</evidence>
<dbReference type="RefSeq" id="WP_150440479.1">
    <property type="nucleotide sequence ID" value="NZ_VYKL01000019.1"/>
</dbReference>